<sequence length="135" mass="14443">MRKLIPIDQVSPEQVDGLRESVEAQLIGKAAESRRDVSAWRVRDLLPFTDLGIVSAGQGLATANYWGVTVTVASTAIVYVPNTVLASNEFVGIYGIAIRDANPAIIEVLMQTGQGASTKARWNIESLYAALTPVG</sequence>
<proteinExistence type="predicted"/>
<organism evidence="1">
    <name type="scientific">marine sediment metagenome</name>
    <dbReference type="NCBI Taxonomy" id="412755"/>
    <lineage>
        <taxon>unclassified sequences</taxon>
        <taxon>metagenomes</taxon>
        <taxon>ecological metagenomes</taxon>
    </lineage>
</organism>
<evidence type="ECO:0000313" key="1">
    <source>
        <dbReference type="EMBL" id="KKL70258.1"/>
    </source>
</evidence>
<comment type="caution">
    <text evidence="1">The sequence shown here is derived from an EMBL/GenBank/DDBJ whole genome shotgun (WGS) entry which is preliminary data.</text>
</comment>
<reference evidence="1" key="1">
    <citation type="journal article" date="2015" name="Nature">
        <title>Complex archaea that bridge the gap between prokaryotes and eukaryotes.</title>
        <authorList>
            <person name="Spang A."/>
            <person name="Saw J.H."/>
            <person name="Jorgensen S.L."/>
            <person name="Zaremba-Niedzwiedzka K."/>
            <person name="Martijn J."/>
            <person name="Lind A.E."/>
            <person name="van Eijk R."/>
            <person name="Schleper C."/>
            <person name="Guy L."/>
            <person name="Ettema T.J."/>
        </authorList>
    </citation>
    <scope>NUCLEOTIDE SEQUENCE</scope>
</reference>
<protein>
    <submittedName>
        <fullName evidence="1">Uncharacterized protein</fullName>
    </submittedName>
</protein>
<feature type="non-terminal residue" evidence="1">
    <location>
        <position position="135"/>
    </location>
</feature>
<dbReference type="AlphaFoldDB" id="A0A0F9E8B8"/>
<gene>
    <name evidence="1" type="ORF">LCGC14_2106750</name>
</gene>
<name>A0A0F9E8B8_9ZZZZ</name>
<dbReference type="EMBL" id="LAZR01025952">
    <property type="protein sequence ID" value="KKL70258.1"/>
    <property type="molecule type" value="Genomic_DNA"/>
</dbReference>
<accession>A0A0F9E8B8</accession>